<comment type="caution">
    <text evidence="1">The sequence shown here is derived from an EMBL/GenBank/DDBJ whole genome shotgun (WGS) entry which is preliminary data.</text>
</comment>
<dbReference type="AlphaFoldDB" id="A0A0L7LKD9"/>
<dbReference type="Gene3D" id="3.40.50.150">
    <property type="entry name" value="Vaccinia Virus protein VP39"/>
    <property type="match status" value="2"/>
</dbReference>
<dbReference type="InterPro" id="IPR019410">
    <property type="entry name" value="Methyltransf_16"/>
</dbReference>
<keyword evidence="2" id="KW-1185">Reference proteome</keyword>
<name>A0A0L7LKD9_OPEBR</name>
<proteinExistence type="predicted"/>
<dbReference type="Proteomes" id="UP000037510">
    <property type="component" value="Unassembled WGS sequence"/>
</dbReference>
<dbReference type="PANTHER" id="PTHR14614">
    <property type="entry name" value="HEPATOCELLULAR CARCINOMA-ASSOCIATED ANTIGEN"/>
    <property type="match status" value="1"/>
</dbReference>
<dbReference type="PANTHER" id="PTHR14614:SF130">
    <property type="entry name" value="PROTEIN-LYSINE N-METHYLTRANSFERASE EEF2KMT"/>
    <property type="match status" value="1"/>
</dbReference>
<sequence length="252" mass="29195">MKHCDVLLHRVAKNYFGGSLNFSLQPEDVETMTWDWQQKFLDVTINSELVKQYPLSCTFSKLFFKKLISYLENQEVHDDLYIYLCQSLNREHNENGFSYRHHVIGKNISEVISIKEMNKMVVDGTTGMRTWEAALMLADWALCNKDTFCNKKVLELGSGVGFTGALILDWNAIDDLSSSIVPDMVIGSDIVYDPVIIQPLCDVLKMFFDRNKLLDVYIASAMKFRYKKLPLNERVYIEWDQSIEMCLLQINC</sequence>
<dbReference type="STRING" id="104452.A0A0L7LKD9"/>
<dbReference type="InterPro" id="IPR029063">
    <property type="entry name" value="SAM-dependent_MTases_sf"/>
</dbReference>
<organism evidence="1 2">
    <name type="scientific">Operophtera brumata</name>
    <name type="common">Winter moth</name>
    <name type="synonym">Phalaena brumata</name>
    <dbReference type="NCBI Taxonomy" id="104452"/>
    <lineage>
        <taxon>Eukaryota</taxon>
        <taxon>Metazoa</taxon>
        <taxon>Ecdysozoa</taxon>
        <taxon>Arthropoda</taxon>
        <taxon>Hexapoda</taxon>
        <taxon>Insecta</taxon>
        <taxon>Pterygota</taxon>
        <taxon>Neoptera</taxon>
        <taxon>Endopterygota</taxon>
        <taxon>Lepidoptera</taxon>
        <taxon>Glossata</taxon>
        <taxon>Ditrysia</taxon>
        <taxon>Geometroidea</taxon>
        <taxon>Geometridae</taxon>
        <taxon>Larentiinae</taxon>
        <taxon>Operophtera</taxon>
    </lineage>
</organism>
<dbReference type="GO" id="GO:0032991">
    <property type="term" value="C:protein-containing complex"/>
    <property type="evidence" value="ECO:0007669"/>
    <property type="project" value="TreeGrafter"/>
</dbReference>
<gene>
    <name evidence="1" type="ORF">OBRU01_07487</name>
</gene>
<protein>
    <submittedName>
        <fullName evidence="1">Putative S1 RNA binding domain protein</fullName>
    </submittedName>
</protein>
<accession>A0A0L7LKD9</accession>
<evidence type="ECO:0000313" key="2">
    <source>
        <dbReference type="Proteomes" id="UP000037510"/>
    </source>
</evidence>
<evidence type="ECO:0000313" key="1">
    <source>
        <dbReference type="EMBL" id="KOB75829.1"/>
    </source>
</evidence>
<reference evidence="1 2" key="1">
    <citation type="journal article" date="2015" name="Genome Biol. Evol.">
        <title>The genome of winter moth (Operophtera brumata) provides a genomic perspective on sexual dimorphism and phenology.</title>
        <authorList>
            <person name="Derks M.F."/>
            <person name="Smit S."/>
            <person name="Salis L."/>
            <person name="Schijlen E."/>
            <person name="Bossers A."/>
            <person name="Mateman C."/>
            <person name="Pijl A.S."/>
            <person name="de Ridder D."/>
            <person name="Groenen M.A."/>
            <person name="Visser M.E."/>
            <person name="Megens H.J."/>
        </authorList>
    </citation>
    <scope>NUCLEOTIDE SEQUENCE [LARGE SCALE GENOMIC DNA]</scope>
    <source>
        <strain evidence="1">WM2013NL</strain>
        <tissue evidence="1">Head and thorax</tissue>
    </source>
</reference>
<dbReference type="EMBL" id="JTDY01000801">
    <property type="protein sequence ID" value="KOB75829.1"/>
    <property type="molecule type" value="Genomic_DNA"/>
</dbReference>